<feature type="transmembrane region" description="Helical" evidence="5">
    <location>
        <begin position="253"/>
        <end position="272"/>
    </location>
</feature>
<feature type="transmembrane region" description="Helical" evidence="5">
    <location>
        <begin position="367"/>
        <end position="390"/>
    </location>
</feature>
<accession>A0A927BF58</accession>
<protein>
    <submittedName>
        <fullName evidence="7">O-antigen ligase family protein</fullName>
    </submittedName>
</protein>
<evidence type="ECO:0000256" key="1">
    <source>
        <dbReference type="ARBA" id="ARBA00004141"/>
    </source>
</evidence>
<dbReference type="AlphaFoldDB" id="A0A927BF58"/>
<proteinExistence type="predicted"/>
<keyword evidence="7" id="KW-0436">Ligase</keyword>
<feature type="transmembrane region" description="Helical" evidence="5">
    <location>
        <begin position="143"/>
        <end position="167"/>
    </location>
</feature>
<feature type="transmembrane region" description="Helical" evidence="5">
    <location>
        <begin position="106"/>
        <end position="123"/>
    </location>
</feature>
<dbReference type="Pfam" id="PF04932">
    <property type="entry name" value="Wzy_C"/>
    <property type="match status" value="1"/>
</dbReference>
<dbReference type="GO" id="GO:0016020">
    <property type="term" value="C:membrane"/>
    <property type="evidence" value="ECO:0007669"/>
    <property type="project" value="UniProtKB-SubCell"/>
</dbReference>
<keyword evidence="2 5" id="KW-0812">Transmembrane</keyword>
<feature type="transmembrane region" description="Helical" evidence="5">
    <location>
        <begin position="14"/>
        <end position="36"/>
    </location>
</feature>
<feature type="transmembrane region" description="Helical" evidence="5">
    <location>
        <begin position="216"/>
        <end position="241"/>
    </location>
</feature>
<dbReference type="PANTHER" id="PTHR37422:SF13">
    <property type="entry name" value="LIPOPOLYSACCHARIDE BIOSYNTHESIS PROTEIN PA4999-RELATED"/>
    <property type="match status" value="1"/>
</dbReference>
<evidence type="ECO:0000256" key="2">
    <source>
        <dbReference type="ARBA" id="ARBA00022692"/>
    </source>
</evidence>
<feature type="domain" description="O-antigen ligase-related" evidence="6">
    <location>
        <begin position="216"/>
        <end position="347"/>
    </location>
</feature>
<evidence type="ECO:0000256" key="3">
    <source>
        <dbReference type="ARBA" id="ARBA00022989"/>
    </source>
</evidence>
<gene>
    <name evidence="7" type="ORF">IC235_14620</name>
</gene>
<feature type="transmembrane region" description="Helical" evidence="5">
    <location>
        <begin position="396"/>
        <end position="416"/>
    </location>
</feature>
<comment type="subcellular location">
    <subcellularLocation>
        <location evidence="1">Membrane</location>
        <topology evidence="1">Multi-pass membrane protein</topology>
    </subcellularLocation>
</comment>
<organism evidence="7 8">
    <name type="scientific">Hymenobacter montanus</name>
    <dbReference type="NCBI Taxonomy" id="2771359"/>
    <lineage>
        <taxon>Bacteria</taxon>
        <taxon>Pseudomonadati</taxon>
        <taxon>Bacteroidota</taxon>
        <taxon>Cytophagia</taxon>
        <taxon>Cytophagales</taxon>
        <taxon>Hymenobacteraceae</taxon>
        <taxon>Hymenobacter</taxon>
    </lineage>
</organism>
<name>A0A927BF58_9BACT</name>
<dbReference type="Proteomes" id="UP000612233">
    <property type="component" value="Unassembled WGS sequence"/>
</dbReference>
<evidence type="ECO:0000256" key="4">
    <source>
        <dbReference type="ARBA" id="ARBA00023136"/>
    </source>
</evidence>
<evidence type="ECO:0000256" key="5">
    <source>
        <dbReference type="SAM" id="Phobius"/>
    </source>
</evidence>
<feature type="transmembrane region" description="Helical" evidence="5">
    <location>
        <begin position="81"/>
        <end position="99"/>
    </location>
</feature>
<dbReference type="GO" id="GO:0016874">
    <property type="term" value="F:ligase activity"/>
    <property type="evidence" value="ECO:0007669"/>
    <property type="project" value="UniProtKB-KW"/>
</dbReference>
<dbReference type="PANTHER" id="PTHR37422">
    <property type="entry name" value="TEICHURONIC ACID BIOSYNTHESIS PROTEIN TUAE"/>
    <property type="match status" value="1"/>
</dbReference>
<dbReference type="InterPro" id="IPR051533">
    <property type="entry name" value="WaaL-like"/>
</dbReference>
<keyword evidence="3 5" id="KW-1133">Transmembrane helix</keyword>
<dbReference type="InterPro" id="IPR007016">
    <property type="entry name" value="O-antigen_ligase-rel_domated"/>
</dbReference>
<feature type="transmembrane region" description="Helical" evidence="5">
    <location>
        <begin position="332"/>
        <end position="355"/>
    </location>
</feature>
<comment type="caution">
    <text evidence="7">The sequence shown here is derived from an EMBL/GenBank/DDBJ whole genome shotgun (WGS) entry which is preliminary data.</text>
</comment>
<evidence type="ECO:0000313" key="7">
    <source>
        <dbReference type="EMBL" id="MBD2769125.1"/>
    </source>
</evidence>
<evidence type="ECO:0000259" key="6">
    <source>
        <dbReference type="Pfam" id="PF04932"/>
    </source>
</evidence>
<keyword evidence="8" id="KW-1185">Reference proteome</keyword>
<evidence type="ECO:0000313" key="8">
    <source>
        <dbReference type="Proteomes" id="UP000612233"/>
    </source>
</evidence>
<sequence length="434" mass="48370">MAGAPGAATPHHRFVRLMGTALTLILLLKLSGFFAWHEDVGVTRILKLVTRLAMTAAAFGAYRLVLRRGAVDSFRWHNTPAPLLYGTYLGLGLASLLWSRNPAYSFLQWLMDLECLVFAYYFVKCFLLLKEFFPGNPVRFYHVLGNTAFLVMLGFLGGALVAPDVFYRLTHGGEEARLGGYLMNPNELGMLCGVGLSCLMFDYQRHHKLLFTSAKVVVVLLALVLTGSRSSLVGFVLVLFFHLRQASNPRLKLAANLAALLALPVLAPLALVKQGGLEEVLSLTGRLPFWHALLTEALPQEPLLGYGFMRISYGEYFQSVHTYAAQMAHNTFIQVLLNLGLIGFTIAVLQLLFTMHGFFRREADTQLRLLGLGLLLPLLINSFTEFGIFGMNNYGILFYQFLIFLGSLHFHARLSPGEQQWLLRRRPELALAAA</sequence>
<feature type="transmembrane region" description="Helical" evidence="5">
    <location>
        <begin position="48"/>
        <end position="66"/>
    </location>
</feature>
<reference evidence="7" key="1">
    <citation type="submission" date="2020-09" db="EMBL/GenBank/DDBJ databases">
        <authorList>
            <person name="Kim M.K."/>
        </authorList>
    </citation>
    <scope>NUCLEOTIDE SEQUENCE</scope>
    <source>
        <strain evidence="7">BT664</strain>
    </source>
</reference>
<dbReference type="EMBL" id="JACXAD010000016">
    <property type="protein sequence ID" value="MBD2769125.1"/>
    <property type="molecule type" value="Genomic_DNA"/>
</dbReference>
<keyword evidence="4 5" id="KW-0472">Membrane</keyword>